<sequence length="303" mass="32670">MTLPLLELHDVDGVARRRNHQRPAAYAAGRGQTIDYFSLRFHRRDRTHFWRIPSPAPDFNLPLHPIPGHALGTIPLNLGTSVSGSLALGPSPSLPPPPLRLAVRSNLLHKASTSPSTAALSCLAAHALRSTPSADPSRGLFLRTQAHHPPAERWTEIGRYRQWTPDVLPSALAYALPAISSPASSTGSLKSHEQGHHFESLTHILGRTSTACSTIPSLCSSRHEKAVRDRLMSPTTPGVPSAPRPILSSALPSLSPYVLSPLFSTSLKPALNAASDWNEALIPTLSCTEYEDANWPLSSHTGL</sequence>
<evidence type="ECO:0000313" key="1">
    <source>
        <dbReference type="EMBL" id="KAF5324227.1"/>
    </source>
</evidence>
<proteinExistence type="predicted"/>
<protein>
    <submittedName>
        <fullName evidence="1">Uncharacterized protein</fullName>
    </submittedName>
</protein>
<name>A0A8H5BJ52_9AGAR</name>
<dbReference type="AlphaFoldDB" id="A0A8H5BJ52"/>
<accession>A0A8H5BJ52</accession>
<gene>
    <name evidence="1" type="ORF">D9619_011274</name>
</gene>
<evidence type="ECO:0000313" key="2">
    <source>
        <dbReference type="Proteomes" id="UP000567179"/>
    </source>
</evidence>
<reference evidence="1 2" key="1">
    <citation type="journal article" date="2020" name="ISME J.">
        <title>Uncovering the hidden diversity of litter-decomposition mechanisms in mushroom-forming fungi.</title>
        <authorList>
            <person name="Floudas D."/>
            <person name="Bentzer J."/>
            <person name="Ahren D."/>
            <person name="Johansson T."/>
            <person name="Persson P."/>
            <person name="Tunlid A."/>
        </authorList>
    </citation>
    <scope>NUCLEOTIDE SEQUENCE [LARGE SCALE GENOMIC DNA]</scope>
    <source>
        <strain evidence="1 2">CBS 101986</strain>
    </source>
</reference>
<keyword evidence="2" id="KW-1185">Reference proteome</keyword>
<organism evidence="1 2">
    <name type="scientific">Psilocybe cf. subviscida</name>
    <dbReference type="NCBI Taxonomy" id="2480587"/>
    <lineage>
        <taxon>Eukaryota</taxon>
        <taxon>Fungi</taxon>
        <taxon>Dikarya</taxon>
        <taxon>Basidiomycota</taxon>
        <taxon>Agaricomycotina</taxon>
        <taxon>Agaricomycetes</taxon>
        <taxon>Agaricomycetidae</taxon>
        <taxon>Agaricales</taxon>
        <taxon>Agaricineae</taxon>
        <taxon>Strophariaceae</taxon>
        <taxon>Psilocybe</taxon>
    </lineage>
</organism>
<dbReference type="Proteomes" id="UP000567179">
    <property type="component" value="Unassembled WGS sequence"/>
</dbReference>
<comment type="caution">
    <text evidence="1">The sequence shown here is derived from an EMBL/GenBank/DDBJ whole genome shotgun (WGS) entry which is preliminary data.</text>
</comment>
<dbReference type="EMBL" id="JAACJJ010000016">
    <property type="protein sequence ID" value="KAF5324227.1"/>
    <property type="molecule type" value="Genomic_DNA"/>
</dbReference>